<dbReference type="GO" id="GO:0005524">
    <property type="term" value="F:ATP binding"/>
    <property type="evidence" value="ECO:0007669"/>
    <property type="project" value="InterPro"/>
</dbReference>
<feature type="non-terminal residue" evidence="3">
    <location>
        <position position="1"/>
    </location>
</feature>
<keyword evidence="1" id="KW-0677">Repeat</keyword>
<organism evidence="3 4">
    <name type="scientific">Kipferlia bialata</name>
    <dbReference type="NCBI Taxonomy" id="797122"/>
    <lineage>
        <taxon>Eukaryota</taxon>
        <taxon>Metamonada</taxon>
        <taxon>Carpediemonas-like organisms</taxon>
        <taxon>Kipferlia</taxon>
    </lineage>
</organism>
<dbReference type="EMBL" id="BDIP01006861">
    <property type="protein sequence ID" value="GIQ90915.1"/>
    <property type="molecule type" value="Genomic_DNA"/>
</dbReference>
<dbReference type="Gene3D" id="3.40.50.300">
    <property type="entry name" value="P-loop containing nucleotide triphosphate hydrolases"/>
    <property type="match status" value="1"/>
</dbReference>
<dbReference type="Proteomes" id="UP000265618">
    <property type="component" value="Unassembled WGS sequence"/>
</dbReference>
<dbReference type="Pfam" id="PF00005">
    <property type="entry name" value="ABC_tran"/>
    <property type="match status" value="1"/>
</dbReference>
<reference evidence="3 4" key="1">
    <citation type="journal article" date="2018" name="PLoS ONE">
        <title>The draft genome of Kipferlia bialata reveals reductive genome evolution in fornicate parasites.</title>
        <authorList>
            <person name="Tanifuji G."/>
            <person name="Takabayashi S."/>
            <person name="Kume K."/>
            <person name="Takagi M."/>
            <person name="Nakayama T."/>
            <person name="Kamikawa R."/>
            <person name="Inagaki Y."/>
            <person name="Hashimoto T."/>
        </authorList>
    </citation>
    <scope>NUCLEOTIDE SEQUENCE [LARGE SCALE GENOMIC DNA]</scope>
    <source>
        <strain evidence="3">NY0173</strain>
    </source>
</reference>
<dbReference type="InterPro" id="IPR003439">
    <property type="entry name" value="ABC_transporter-like_ATP-bd"/>
</dbReference>
<protein>
    <recommendedName>
        <fullName evidence="2">ABC transporter domain-containing protein</fullName>
    </recommendedName>
</protein>
<feature type="non-terminal residue" evidence="3">
    <location>
        <position position="93"/>
    </location>
</feature>
<name>A0A9K3GQH2_9EUKA</name>
<dbReference type="OrthoDB" id="2110130at2759"/>
<feature type="domain" description="ABC transporter" evidence="2">
    <location>
        <begin position="45"/>
        <end position="76"/>
    </location>
</feature>
<evidence type="ECO:0000259" key="2">
    <source>
        <dbReference type="Pfam" id="PF00005"/>
    </source>
</evidence>
<dbReference type="InterPro" id="IPR050611">
    <property type="entry name" value="ABCF"/>
</dbReference>
<dbReference type="GO" id="GO:0016887">
    <property type="term" value="F:ATP hydrolysis activity"/>
    <property type="evidence" value="ECO:0007669"/>
    <property type="project" value="InterPro"/>
</dbReference>
<dbReference type="PANTHER" id="PTHR19211">
    <property type="entry name" value="ATP-BINDING TRANSPORT PROTEIN-RELATED"/>
    <property type="match status" value="1"/>
</dbReference>
<evidence type="ECO:0000256" key="1">
    <source>
        <dbReference type="ARBA" id="ARBA00022737"/>
    </source>
</evidence>
<sequence>EDIIASVREEADEEAAISVATQRPTDSRDIVLDSVSIAYGTHVLLKDASVRFVYGKRYGLIGENGVGKSTLLRHVNNGTFPLPKDLSVLYVSQ</sequence>
<dbReference type="SUPFAM" id="SSF52540">
    <property type="entry name" value="P-loop containing nucleoside triphosphate hydrolases"/>
    <property type="match status" value="1"/>
</dbReference>
<evidence type="ECO:0000313" key="3">
    <source>
        <dbReference type="EMBL" id="GIQ90915.1"/>
    </source>
</evidence>
<dbReference type="AlphaFoldDB" id="A0A9K3GQH2"/>
<dbReference type="PANTHER" id="PTHR19211:SF14">
    <property type="entry name" value="ATP-BINDING CASSETTE SUB-FAMILY F MEMBER 1"/>
    <property type="match status" value="1"/>
</dbReference>
<accession>A0A9K3GQH2</accession>
<evidence type="ECO:0000313" key="4">
    <source>
        <dbReference type="Proteomes" id="UP000265618"/>
    </source>
</evidence>
<dbReference type="InterPro" id="IPR027417">
    <property type="entry name" value="P-loop_NTPase"/>
</dbReference>
<proteinExistence type="predicted"/>
<gene>
    <name evidence="3" type="ORF">KIPB_013910</name>
</gene>
<keyword evidence="4" id="KW-1185">Reference proteome</keyword>
<comment type="caution">
    <text evidence="3">The sequence shown here is derived from an EMBL/GenBank/DDBJ whole genome shotgun (WGS) entry which is preliminary data.</text>
</comment>